<dbReference type="Proteomes" id="UP000502196">
    <property type="component" value="Chromosome"/>
</dbReference>
<dbReference type="PROSITE" id="PS51379">
    <property type="entry name" value="4FE4S_FER_2"/>
    <property type="match status" value="2"/>
</dbReference>
<dbReference type="OrthoDB" id="9794954at2"/>
<evidence type="ECO:0000259" key="8">
    <source>
        <dbReference type="PROSITE" id="PS51379"/>
    </source>
</evidence>
<feature type="binding site" evidence="7">
    <location>
        <position position="95"/>
    </location>
    <ligand>
        <name>[4Fe-4S] cluster</name>
        <dbReference type="ChEBI" id="CHEBI:49883"/>
        <label>1</label>
    </ligand>
</feature>
<dbReference type="InterPro" id="IPR017896">
    <property type="entry name" value="4Fe4S_Fe-S-bd"/>
</dbReference>
<comment type="subunit">
    <text evidence="7">NDH-1 is composed of 14 different subunits. Subunits NuoA, H, J, K, L, M, N constitute the membrane sector of the complex.</text>
</comment>
<evidence type="ECO:0000256" key="3">
    <source>
        <dbReference type="ARBA" id="ARBA00022723"/>
    </source>
</evidence>
<dbReference type="Proteomes" id="UP000231932">
    <property type="component" value="Chromosome"/>
</dbReference>
<dbReference type="EMBL" id="LR792683">
    <property type="protein sequence ID" value="CAB3396256.1"/>
    <property type="molecule type" value="Genomic_DNA"/>
</dbReference>
<feature type="binding site" evidence="7">
    <location>
        <position position="85"/>
    </location>
    <ligand>
        <name>[4Fe-4S] cluster</name>
        <dbReference type="ChEBI" id="CHEBI:49883"/>
        <label>2</label>
    </ligand>
</feature>
<gene>
    <name evidence="7 10" type="primary">nuoI</name>
    <name evidence="10" type="ORF">COOX1_3502</name>
    <name evidence="9" type="ORF">CVV65_15935</name>
</gene>
<feature type="binding site" evidence="7">
    <location>
        <position position="88"/>
    </location>
    <ligand>
        <name>[4Fe-4S] cluster</name>
        <dbReference type="ChEBI" id="CHEBI:49883"/>
        <label>2</label>
    </ligand>
</feature>
<dbReference type="PANTHER" id="PTHR10849:SF20">
    <property type="entry name" value="NADH DEHYDROGENASE [UBIQUINONE] IRON-SULFUR PROTEIN 8, MITOCHONDRIAL"/>
    <property type="match status" value="1"/>
</dbReference>
<evidence type="ECO:0000313" key="9">
    <source>
        <dbReference type="EMBL" id="ATY86234.1"/>
    </source>
</evidence>
<keyword evidence="5 7" id="KW-0408">Iron</keyword>
<reference evidence="11" key="1">
    <citation type="submission" date="2017-11" db="EMBL/GenBank/DDBJ databases">
        <title>Complete Genome Sequence of Kyrpidia sp. Strain EA-1, a thermophilic, hydrogen-oxidizing Bacterium, isolated from the Azores.</title>
        <authorList>
            <person name="Reiner J.E."/>
            <person name="Lapp C.J."/>
            <person name="Bunk B."/>
            <person name="Gescher J."/>
        </authorList>
    </citation>
    <scope>NUCLEOTIDE SEQUENCE [LARGE SCALE GENOMIC DNA]</scope>
    <source>
        <strain evidence="11">EA-1</strain>
    </source>
</reference>
<evidence type="ECO:0000256" key="6">
    <source>
        <dbReference type="ARBA" id="ARBA00023014"/>
    </source>
</evidence>
<comment type="similarity">
    <text evidence="1 7">Belongs to the complex I 23 kDa subunit family.</text>
</comment>
<dbReference type="InterPro" id="IPR010226">
    <property type="entry name" value="NADH_quinone_OxRdtase_chainI"/>
</dbReference>
<dbReference type="GO" id="GO:0051539">
    <property type="term" value="F:4 iron, 4 sulfur cluster binding"/>
    <property type="evidence" value="ECO:0007669"/>
    <property type="project" value="UniProtKB-KW"/>
</dbReference>
<keyword evidence="7" id="KW-1003">Cell membrane</keyword>
<keyword evidence="4 7" id="KW-1278">Translocase</keyword>
<feature type="binding site" evidence="7">
    <location>
        <position position="49"/>
    </location>
    <ligand>
        <name>[4Fe-4S] cluster</name>
        <dbReference type="ChEBI" id="CHEBI:49883"/>
        <label>1</label>
    </ligand>
</feature>
<proteinExistence type="inferred from homology"/>
<sequence length="154" mass="17539">MFGFLKGLAVTISQLPKKKVTLQYPDVRPQWPERFRGIHQLSVERCIVCGQCARICPTSCISLSGTRGEDRKLHLDTFDISFEICILCDLCTEVCPTEAIKMTDEFELAAYSRDQLYKNMEWLHENYLRHDGAKELQEAERPAALVGKAGEGRD</sequence>
<dbReference type="PANTHER" id="PTHR10849">
    <property type="entry name" value="NADH DEHYDROGENASE UBIQUINONE IRON-SULFUR PROTEIN 8, MITOCHONDRIAL"/>
    <property type="match status" value="1"/>
</dbReference>
<keyword evidence="6 7" id="KW-0411">Iron-sulfur</keyword>
<dbReference type="PROSITE" id="PS00198">
    <property type="entry name" value="4FE4S_FER_1"/>
    <property type="match status" value="1"/>
</dbReference>
<keyword evidence="7" id="KW-0874">Quinone</keyword>
<keyword evidence="2 7" id="KW-0004">4Fe-4S</keyword>
<feature type="binding site" evidence="7">
    <location>
        <position position="56"/>
    </location>
    <ligand>
        <name>[4Fe-4S] cluster</name>
        <dbReference type="ChEBI" id="CHEBI:49883"/>
        <label>2</label>
    </ligand>
</feature>
<dbReference type="SUPFAM" id="SSF54862">
    <property type="entry name" value="4Fe-4S ferredoxins"/>
    <property type="match status" value="1"/>
</dbReference>
<organism evidence="9 11">
    <name type="scientific">Kyrpidia spormannii</name>
    <dbReference type="NCBI Taxonomy" id="2055160"/>
    <lineage>
        <taxon>Bacteria</taxon>
        <taxon>Bacillati</taxon>
        <taxon>Bacillota</taxon>
        <taxon>Bacilli</taxon>
        <taxon>Bacillales</taxon>
        <taxon>Alicyclobacillaceae</taxon>
        <taxon>Kyrpidia</taxon>
    </lineage>
</organism>
<protein>
    <recommendedName>
        <fullName evidence="7">NADH-quinone oxidoreductase subunit I</fullName>
        <ecNumber evidence="7">7.1.1.-</ecNumber>
    </recommendedName>
    <alternativeName>
        <fullName evidence="7">NADH dehydrogenase I subunit I</fullName>
    </alternativeName>
    <alternativeName>
        <fullName evidence="7">NDH-1 subunit I</fullName>
    </alternativeName>
</protein>
<evidence type="ECO:0000256" key="1">
    <source>
        <dbReference type="ARBA" id="ARBA00010277"/>
    </source>
</evidence>
<accession>A0A2K8NA95</accession>
<evidence type="ECO:0000256" key="2">
    <source>
        <dbReference type="ARBA" id="ARBA00022485"/>
    </source>
</evidence>
<dbReference type="GO" id="GO:0005506">
    <property type="term" value="F:iron ion binding"/>
    <property type="evidence" value="ECO:0007669"/>
    <property type="project" value="UniProtKB-UniRule"/>
</dbReference>
<reference evidence="9" key="2">
    <citation type="journal article" date="2018" name="Genome Announc.">
        <title>Complete Genome Sequence of Kyrpidia sp. Strain EA-1, a Thermophilic Knallgas Bacterium, Isolated from the Azores.</title>
        <authorList>
            <person name="Reiner J.E."/>
            <person name="Lapp C.J."/>
            <person name="Bunk B."/>
            <person name="Sproer C."/>
            <person name="Overmann J."/>
            <person name="Gescher J."/>
        </authorList>
    </citation>
    <scope>NUCLEOTIDE SEQUENCE</scope>
    <source>
        <strain evidence="9">EA-1</strain>
    </source>
</reference>
<reference evidence="10 12" key="3">
    <citation type="submission" date="2020-04" db="EMBL/GenBank/DDBJ databases">
        <authorList>
            <person name="Hogendoorn C."/>
        </authorList>
    </citation>
    <scope>NUCLEOTIDE SEQUENCE [LARGE SCALE GENOMIC DNA]</scope>
    <source>
        <strain evidence="10">COOX1</strain>
    </source>
</reference>
<comment type="cofactor">
    <cofactor evidence="7">
        <name>[4Fe-4S] cluster</name>
        <dbReference type="ChEBI" id="CHEBI:49883"/>
    </cofactor>
    <text evidence="7">Binds 2 [4Fe-4S] clusters per subunit.</text>
</comment>
<keyword evidence="3 7" id="KW-0479">Metal-binding</keyword>
<dbReference type="InterPro" id="IPR017900">
    <property type="entry name" value="4Fe4S_Fe_S_CS"/>
</dbReference>
<evidence type="ECO:0000256" key="7">
    <source>
        <dbReference type="HAMAP-Rule" id="MF_01351"/>
    </source>
</evidence>
<dbReference type="EC" id="7.1.1.-" evidence="7"/>
<dbReference type="GO" id="GO:0050136">
    <property type="term" value="F:NADH dehydrogenase (quinone) (non-electrogenic) activity"/>
    <property type="evidence" value="ECO:0007669"/>
    <property type="project" value="UniProtKB-UniRule"/>
</dbReference>
<keyword evidence="7" id="KW-0830">Ubiquinone</keyword>
<feature type="binding site" evidence="7">
    <location>
        <position position="46"/>
    </location>
    <ligand>
        <name>[4Fe-4S] cluster</name>
        <dbReference type="ChEBI" id="CHEBI:49883"/>
        <label>1</label>
    </ligand>
</feature>
<dbReference type="GO" id="GO:0009060">
    <property type="term" value="P:aerobic respiration"/>
    <property type="evidence" value="ECO:0007669"/>
    <property type="project" value="TreeGrafter"/>
</dbReference>
<comment type="function">
    <text evidence="7">NDH-1 shuttles electrons from NADH, via FMN and iron-sulfur (Fe-S) centers, to quinones in the respiratory chain. The immediate electron acceptor for the enzyme in this species is believed to be ubiquinone. Couples the redox reaction to proton translocation (for every two electrons transferred, four hydrogen ions are translocated across the cytoplasmic membrane), and thus conserves the redox energy in a proton gradient.</text>
</comment>
<dbReference type="RefSeq" id="WP_100668979.1">
    <property type="nucleotide sequence ID" value="NZ_CP024955.1"/>
</dbReference>
<evidence type="ECO:0000256" key="4">
    <source>
        <dbReference type="ARBA" id="ARBA00022967"/>
    </source>
</evidence>
<keyword evidence="7" id="KW-0472">Membrane</keyword>
<feature type="domain" description="4Fe-4S ferredoxin-type" evidence="8">
    <location>
        <begin position="76"/>
        <end position="105"/>
    </location>
</feature>
<comment type="catalytic activity">
    <reaction evidence="7">
        <text>a quinone + NADH + 5 H(+)(in) = a quinol + NAD(+) + 4 H(+)(out)</text>
        <dbReference type="Rhea" id="RHEA:57888"/>
        <dbReference type="ChEBI" id="CHEBI:15378"/>
        <dbReference type="ChEBI" id="CHEBI:24646"/>
        <dbReference type="ChEBI" id="CHEBI:57540"/>
        <dbReference type="ChEBI" id="CHEBI:57945"/>
        <dbReference type="ChEBI" id="CHEBI:132124"/>
    </reaction>
</comment>
<evidence type="ECO:0000313" key="10">
    <source>
        <dbReference type="EMBL" id="CAB3396256.1"/>
    </source>
</evidence>
<evidence type="ECO:0000313" key="12">
    <source>
        <dbReference type="Proteomes" id="UP000502196"/>
    </source>
</evidence>
<dbReference type="Gene3D" id="3.30.70.3270">
    <property type="match status" value="1"/>
</dbReference>
<feature type="binding site" evidence="7">
    <location>
        <position position="52"/>
    </location>
    <ligand>
        <name>[4Fe-4S] cluster</name>
        <dbReference type="ChEBI" id="CHEBI:49883"/>
        <label>1</label>
    </ligand>
</feature>
<dbReference type="GO" id="GO:0005886">
    <property type="term" value="C:plasma membrane"/>
    <property type="evidence" value="ECO:0007669"/>
    <property type="project" value="UniProtKB-SubCell"/>
</dbReference>
<dbReference type="EMBL" id="CP024955">
    <property type="protein sequence ID" value="ATY86234.1"/>
    <property type="molecule type" value="Genomic_DNA"/>
</dbReference>
<comment type="subcellular location">
    <subcellularLocation>
        <location evidence="7">Cell membrane</location>
        <topology evidence="7">Peripheral membrane protein</topology>
    </subcellularLocation>
</comment>
<dbReference type="AlphaFoldDB" id="A0A2K8NA95"/>
<dbReference type="NCBIfam" id="TIGR01971">
    <property type="entry name" value="NuoI"/>
    <property type="match status" value="1"/>
</dbReference>
<evidence type="ECO:0000256" key="5">
    <source>
        <dbReference type="ARBA" id="ARBA00023004"/>
    </source>
</evidence>
<dbReference type="HAMAP" id="MF_01351">
    <property type="entry name" value="NDH1_NuoI"/>
    <property type="match status" value="1"/>
</dbReference>
<name>A0A2K8NA95_9BACL</name>
<evidence type="ECO:0000313" key="11">
    <source>
        <dbReference type="Proteomes" id="UP000231932"/>
    </source>
</evidence>
<dbReference type="KEGG" id="kyr:CVV65_15935"/>
<dbReference type="Pfam" id="PF12838">
    <property type="entry name" value="Fer4_7"/>
    <property type="match status" value="1"/>
</dbReference>
<feature type="domain" description="4Fe-4S ferredoxin-type" evidence="8">
    <location>
        <begin position="37"/>
        <end position="66"/>
    </location>
</feature>
<dbReference type="GO" id="GO:0048038">
    <property type="term" value="F:quinone binding"/>
    <property type="evidence" value="ECO:0007669"/>
    <property type="project" value="UniProtKB-KW"/>
</dbReference>
<keyword evidence="11" id="KW-1185">Reference proteome</keyword>
<feature type="binding site" evidence="7">
    <location>
        <position position="91"/>
    </location>
    <ligand>
        <name>[4Fe-4S] cluster</name>
        <dbReference type="ChEBI" id="CHEBI:49883"/>
        <label>2</label>
    </ligand>
</feature>
<keyword evidence="7" id="KW-0520">NAD</keyword>